<keyword evidence="2" id="KW-1185">Reference proteome</keyword>
<evidence type="ECO:0000313" key="2">
    <source>
        <dbReference type="Proteomes" id="UP000515153"/>
    </source>
</evidence>
<dbReference type="InterPro" id="IPR054289">
    <property type="entry name" value="DUF7025"/>
</dbReference>
<dbReference type="Pfam" id="PF22942">
    <property type="entry name" value="DUF7025"/>
    <property type="match status" value="1"/>
</dbReference>
<dbReference type="InterPro" id="IPR003959">
    <property type="entry name" value="ATPase_AAA_core"/>
</dbReference>
<dbReference type="Gene3D" id="3.40.50.300">
    <property type="entry name" value="P-loop containing nucleotide triphosphate hydrolases"/>
    <property type="match status" value="1"/>
</dbReference>
<dbReference type="CDD" id="cd19481">
    <property type="entry name" value="RecA-like_protease"/>
    <property type="match status" value="1"/>
</dbReference>
<dbReference type="SUPFAM" id="SSF52540">
    <property type="entry name" value="P-loop containing nucleoside triphosphate hydrolases"/>
    <property type="match status" value="1"/>
</dbReference>
<dbReference type="AlphaFoldDB" id="A0A6P8AVN8"/>
<dbReference type="PANTHER" id="PTHR46411:SF3">
    <property type="entry name" value="AAA+ ATPASE DOMAIN-CONTAINING PROTEIN"/>
    <property type="match status" value="1"/>
</dbReference>
<proteinExistence type="predicted"/>
<dbReference type="GO" id="GO:0005524">
    <property type="term" value="F:ATP binding"/>
    <property type="evidence" value="ECO:0007669"/>
    <property type="project" value="InterPro"/>
</dbReference>
<dbReference type="GO" id="GO:0016887">
    <property type="term" value="F:ATP hydrolysis activity"/>
    <property type="evidence" value="ECO:0007669"/>
    <property type="project" value="InterPro"/>
</dbReference>
<evidence type="ECO:0000259" key="1">
    <source>
        <dbReference type="SMART" id="SM00382"/>
    </source>
</evidence>
<dbReference type="InterPro" id="IPR027417">
    <property type="entry name" value="P-loop_NTPase"/>
</dbReference>
<reference evidence="3" key="2">
    <citation type="submission" date="2019-10" db="EMBL/GenBank/DDBJ databases">
        <authorList>
            <consortium name="NCBI Genome Project"/>
        </authorList>
    </citation>
    <scope>NUCLEOTIDE SEQUENCE</scope>
    <source>
        <strain evidence="3">NI907</strain>
    </source>
</reference>
<feature type="domain" description="AAA+ ATPase" evidence="1">
    <location>
        <begin position="463"/>
        <end position="590"/>
    </location>
</feature>
<dbReference type="Proteomes" id="UP000515153">
    <property type="component" value="Chromosome V"/>
</dbReference>
<organism evidence="2 3">
    <name type="scientific">Pyricularia grisea</name>
    <name type="common">Crabgrass-specific blast fungus</name>
    <name type="synonym">Magnaporthe grisea</name>
    <dbReference type="NCBI Taxonomy" id="148305"/>
    <lineage>
        <taxon>Eukaryota</taxon>
        <taxon>Fungi</taxon>
        <taxon>Dikarya</taxon>
        <taxon>Ascomycota</taxon>
        <taxon>Pezizomycotina</taxon>
        <taxon>Sordariomycetes</taxon>
        <taxon>Sordariomycetidae</taxon>
        <taxon>Magnaporthales</taxon>
        <taxon>Pyriculariaceae</taxon>
        <taxon>Pyricularia</taxon>
    </lineage>
</organism>
<reference evidence="2 3" key="1">
    <citation type="journal article" date="2019" name="Mol. Biol. Evol.">
        <title>Blast fungal genomes show frequent chromosomal changes, gene gains and losses, and effector gene turnover.</title>
        <authorList>
            <person name="Gomez Luciano L.B."/>
            <person name="Jason Tsai I."/>
            <person name="Chuma I."/>
            <person name="Tosa Y."/>
            <person name="Chen Y.H."/>
            <person name="Li J.Y."/>
            <person name="Li M.Y."/>
            <person name="Jade Lu M.Y."/>
            <person name="Nakayashiki H."/>
            <person name="Li W.H."/>
        </authorList>
    </citation>
    <scope>NUCLEOTIDE SEQUENCE [LARGE SCALE GENOMIC DNA]</scope>
    <source>
        <strain evidence="2 3">NI907</strain>
    </source>
</reference>
<dbReference type="PANTHER" id="PTHR46411">
    <property type="entry name" value="FAMILY ATPASE, PUTATIVE-RELATED"/>
    <property type="match status" value="1"/>
</dbReference>
<dbReference type="GeneID" id="41963808"/>
<dbReference type="RefSeq" id="XP_030978929.1">
    <property type="nucleotide sequence ID" value="XM_031128900.1"/>
</dbReference>
<name>A0A6P8AVN8_PYRGI</name>
<evidence type="ECO:0000313" key="3">
    <source>
        <dbReference type="RefSeq" id="XP_030978929.1"/>
    </source>
</evidence>
<gene>
    <name evidence="3" type="ORF">PgNI_08910</name>
</gene>
<dbReference type="InterPro" id="IPR003593">
    <property type="entry name" value="AAA+_ATPase"/>
</dbReference>
<protein>
    <recommendedName>
        <fullName evidence="1">AAA+ ATPase domain-containing protein</fullName>
    </recommendedName>
</protein>
<sequence>MAQNPSLFVSELDASSTDVVPPHPVANLTQNNSESPTIETLYEGDNSNYKPGTYLNWQATPLKQAKGENNNAITVYMIKDLDQPNVVGNVPLEHYRIDVRDRELVAFLEPILKKKHAHLNVYDTATFIKPFQVLYECHEEIVKLCNAAAEDDKLKPLLKLLAKVLNDVFLDTKFKSIGSLKQNGLISFNTAWAFFQHGTTVLATMDKTELLCKVDQASYTVDQIGKQQLTIGCKVICFNGDTFVWEDHVLTIDHFAGNRPVAELNNYPLVFHEDPDMVMSRLVAQGHKILEFQGLQCRAYDGIASVLEPGAGFQRRHVDGRIVIDVKGFYKHAMVYDAVFLDRLRTMRQDRKSGKSQPVVVEQKSNVFNERLVDAGQKADKDALTLNEEHLAFLFPLLNGYLLKKKTWAKFLIDHIQPVCWNDDAYDHLVHDEYQKDQILSFVANHPTDNKKKSEGVISGKGEGLLILLSGPSGTGKTLTAEAVADKARQPLLNIHAEDLGLVAKNLGSKLKSVLELATEMGAVVLLDEADVFMSKRNYNDIHHNEFVSIFLRELEYFRGTMFLTTNLLENIDNAFLNRMSMHIVFKPLSTGTREAIWDKVLARQLQQPMSLEAKVGLPEGEARLSEHEIQELARWNLNGREITNVARMVRALCDYKGHAMTLQRLESGIKVTSPFAIKSDVDAGYGLYY</sequence>
<accession>A0A6P8AVN8</accession>
<dbReference type="Pfam" id="PF00004">
    <property type="entry name" value="AAA"/>
    <property type="match status" value="1"/>
</dbReference>
<reference evidence="3" key="3">
    <citation type="submission" date="2025-08" db="UniProtKB">
        <authorList>
            <consortium name="RefSeq"/>
        </authorList>
    </citation>
    <scope>IDENTIFICATION</scope>
    <source>
        <strain evidence="3">NI907</strain>
    </source>
</reference>
<dbReference type="KEGG" id="pgri:PgNI_08910"/>
<dbReference type="SMART" id="SM00382">
    <property type="entry name" value="AAA"/>
    <property type="match status" value="1"/>
</dbReference>